<dbReference type="AlphaFoldDB" id="A0AAV9ZIX2"/>
<reference evidence="2 3" key="1">
    <citation type="journal article" date="2024" name="J Genomics">
        <title>Draft genome sequencing and assembly of Favolaschia claudopus CIRM-BRFM 2984 isolated from oak limbs.</title>
        <authorList>
            <person name="Navarro D."/>
            <person name="Drula E."/>
            <person name="Chaduli D."/>
            <person name="Cazenave R."/>
            <person name="Ahrendt S."/>
            <person name="Wang J."/>
            <person name="Lipzen A."/>
            <person name="Daum C."/>
            <person name="Barry K."/>
            <person name="Grigoriev I.V."/>
            <person name="Favel A."/>
            <person name="Rosso M.N."/>
            <person name="Martin F."/>
        </authorList>
    </citation>
    <scope>NUCLEOTIDE SEQUENCE [LARGE SCALE GENOMIC DNA]</scope>
    <source>
        <strain evidence="2 3">CIRM-BRFM 2984</strain>
    </source>
</reference>
<keyword evidence="3" id="KW-1185">Reference proteome</keyword>
<dbReference type="EMBL" id="JAWWNJ010000148">
    <property type="protein sequence ID" value="KAK6981739.1"/>
    <property type="molecule type" value="Genomic_DNA"/>
</dbReference>
<dbReference type="Proteomes" id="UP001362999">
    <property type="component" value="Unassembled WGS sequence"/>
</dbReference>
<protein>
    <submittedName>
        <fullName evidence="2">Uncharacterized protein</fullName>
    </submittedName>
</protein>
<feature type="region of interest" description="Disordered" evidence="1">
    <location>
        <begin position="77"/>
        <end position="99"/>
    </location>
</feature>
<gene>
    <name evidence="2" type="ORF">R3P38DRAFT_2807934</name>
</gene>
<sequence>MGGSVRQRSNSLRRTVHAAHEGVPKSQQSVKEHHGLSGRQRYPILGNERVWREEIGNGEDSGLIVWCVADLYLAQSTPTTTGSHAGNAREDGFRLGETRSSPIRRRAAQLRRGYSRMSSRIADGAKPMIYEVEDVEKEKQAAHELCFSLSPNNERRTRLTPDRRRLSVMSVSAYSRVSCRCEYLASSSSSNGSLVGTQSSSSLSGRVERREHKDIYWGSLLPLLSEPTPNGDEAVLER</sequence>
<name>A0AAV9ZIX2_9AGAR</name>
<feature type="region of interest" description="Disordered" evidence="1">
    <location>
        <begin position="187"/>
        <end position="206"/>
    </location>
</feature>
<feature type="compositionally biased region" description="Polar residues" evidence="1">
    <location>
        <begin position="1"/>
        <end position="13"/>
    </location>
</feature>
<feature type="region of interest" description="Disordered" evidence="1">
    <location>
        <begin position="1"/>
        <end position="39"/>
    </location>
</feature>
<feature type="compositionally biased region" description="Basic and acidic residues" evidence="1">
    <location>
        <begin position="87"/>
        <end position="97"/>
    </location>
</feature>
<organism evidence="2 3">
    <name type="scientific">Favolaschia claudopus</name>
    <dbReference type="NCBI Taxonomy" id="2862362"/>
    <lineage>
        <taxon>Eukaryota</taxon>
        <taxon>Fungi</taxon>
        <taxon>Dikarya</taxon>
        <taxon>Basidiomycota</taxon>
        <taxon>Agaricomycotina</taxon>
        <taxon>Agaricomycetes</taxon>
        <taxon>Agaricomycetidae</taxon>
        <taxon>Agaricales</taxon>
        <taxon>Marasmiineae</taxon>
        <taxon>Mycenaceae</taxon>
        <taxon>Favolaschia</taxon>
    </lineage>
</organism>
<evidence type="ECO:0000256" key="1">
    <source>
        <dbReference type="SAM" id="MobiDB-lite"/>
    </source>
</evidence>
<accession>A0AAV9ZIX2</accession>
<comment type="caution">
    <text evidence="2">The sequence shown here is derived from an EMBL/GenBank/DDBJ whole genome shotgun (WGS) entry which is preliminary data.</text>
</comment>
<evidence type="ECO:0000313" key="3">
    <source>
        <dbReference type="Proteomes" id="UP001362999"/>
    </source>
</evidence>
<evidence type="ECO:0000313" key="2">
    <source>
        <dbReference type="EMBL" id="KAK6981739.1"/>
    </source>
</evidence>
<proteinExistence type="predicted"/>
<feature type="compositionally biased region" description="Low complexity" evidence="1">
    <location>
        <begin position="187"/>
        <end position="205"/>
    </location>
</feature>